<evidence type="ECO:0000313" key="7">
    <source>
        <dbReference type="EMBL" id="RKT59007.1"/>
    </source>
</evidence>
<dbReference type="SUPFAM" id="SSF69318">
    <property type="entry name" value="Integrin alpha N-terminal domain"/>
    <property type="match status" value="1"/>
</dbReference>
<dbReference type="Pfam" id="PF03534">
    <property type="entry name" value="SpvB"/>
    <property type="match status" value="1"/>
</dbReference>
<reference evidence="7 8" key="1">
    <citation type="submission" date="2018-10" db="EMBL/GenBank/DDBJ databases">
        <title>Genomic Encyclopedia of Archaeal and Bacterial Type Strains, Phase II (KMG-II): from individual species to whole genera.</title>
        <authorList>
            <person name="Goeker M."/>
        </authorList>
    </citation>
    <scope>NUCLEOTIDE SEQUENCE [LARGE SCALE GENOMIC DNA]</scope>
    <source>
        <strain evidence="7 8">NSB1</strain>
    </source>
</reference>
<dbReference type="Gene3D" id="2.180.10.10">
    <property type="entry name" value="RHS repeat-associated core"/>
    <property type="match status" value="2"/>
</dbReference>
<dbReference type="Pfam" id="PF05593">
    <property type="entry name" value="RHS_repeat"/>
    <property type="match status" value="1"/>
</dbReference>
<keyword evidence="5" id="KW-0732">Signal</keyword>
<dbReference type="InterPro" id="IPR022385">
    <property type="entry name" value="Rhs_assc_core"/>
</dbReference>
<accession>A0A495WCQ5</accession>
<dbReference type="RefSeq" id="WP_022600014.1">
    <property type="nucleotide sequence ID" value="NZ_KI440780.1"/>
</dbReference>
<evidence type="ECO:0000313" key="8">
    <source>
        <dbReference type="Proteomes" id="UP000269493"/>
    </source>
</evidence>
<comment type="caution">
    <text evidence="7">The sequence shown here is derived from an EMBL/GenBank/DDBJ whole genome shotgun (WGS) entry which is preliminary data.</text>
</comment>
<dbReference type="InterPro" id="IPR006530">
    <property type="entry name" value="YD"/>
</dbReference>
<dbReference type="InterPro" id="IPR028994">
    <property type="entry name" value="Integrin_alpha_N"/>
</dbReference>
<dbReference type="InterPro" id="IPR031325">
    <property type="entry name" value="RHS_repeat"/>
</dbReference>
<dbReference type="InterPro" id="IPR056823">
    <property type="entry name" value="TEN-like_YD-shell"/>
</dbReference>
<feature type="signal peptide" evidence="5">
    <location>
        <begin position="1"/>
        <end position="18"/>
    </location>
</feature>
<name>A0A495WCQ5_9BACT</name>
<evidence type="ECO:0000256" key="1">
    <source>
        <dbReference type="ARBA" id="ARBA00004613"/>
    </source>
</evidence>
<dbReference type="NCBIfam" id="TIGR03696">
    <property type="entry name" value="Rhs_assc_core"/>
    <property type="match status" value="1"/>
</dbReference>
<dbReference type="Pfam" id="PF25023">
    <property type="entry name" value="TEN_YD-shell"/>
    <property type="match status" value="1"/>
</dbReference>
<evidence type="ECO:0000256" key="2">
    <source>
        <dbReference type="ARBA" id="ARBA00022525"/>
    </source>
</evidence>
<dbReference type="EMBL" id="RBXN01000003">
    <property type="protein sequence ID" value="RKT59007.1"/>
    <property type="molecule type" value="Genomic_DNA"/>
</dbReference>
<comment type="subcellular location">
    <subcellularLocation>
        <location evidence="1">Secreted</location>
    </subcellularLocation>
</comment>
<dbReference type="Proteomes" id="UP000269493">
    <property type="component" value="Unassembled WGS sequence"/>
</dbReference>
<organism evidence="7 8">
    <name type="scientific">Coprobacter fastidiosus NSB1 = JCM 33896</name>
    <dbReference type="NCBI Taxonomy" id="1349822"/>
    <lineage>
        <taxon>Bacteria</taxon>
        <taxon>Pseudomonadati</taxon>
        <taxon>Bacteroidota</taxon>
        <taxon>Bacteroidia</taxon>
        <taxon>Bacteroidales</taxon>
        <taxon>Barnesiellaceae</taxon>
        <taxon>Coprobacter</taxon>
    </lineage>
</organism>
<dbReference type="OrthoDB" id="6225685at2"/>
<dbReference type="GO" id="GO:0005576">
    <property type="term" value="C:extracellular region"/>
    <property type="evidence" value="ECO:0007669"/>
    <property type="project" value="UniProtKB-SubCell"/>
</dbReference>
<evidence type="ECO:0000256" key="4">
    <source>
        <dbReference type="ARBA" id="ARBA00023026"/>
    </source>
</evidence>
<keyword evidence="2" id="KW-0964">Secreted</keyword>
<keyword evidence="3" id="KW-0677">Repeat</keyword>
<gene>
    <name evidence="7" type="ORF">BC742_1144</name>
</gene>
<dbReference type="GeneID" id="92928941"/>
<dbReference type="PANTHER" id="PTHR32305">
    <property type="match status" value="1"/>
</dbReference>
<protein>
    <submittedName>
        <fullName evidence="7">RHS repeat-associated protein</fullName>
    </submittedName>
</protein>
<feature type="chain" id="PRO_5019861897" evidence="5">
    <location>
        <begin position="19"/>
        <end position="2036"/>
    </location>
</feature>
<evidence type="ECO:0000256" key="5">
    <source>
        <dbReference type="SAM" id="SignalP"/>
    </source>
</evidence>
<evidence type="ECO:0000256" key="3">
    <source>
        <dbReference type="ARBA" id="ARBA00022737"/>
    </source>
</evidence>
<dbReference type="NCBIfam" id="TIGR01643">
    <property type="entry name" value="YD_repeat_2x"/>
    <property type="match status" value="1"/>
</dbReference>
<keyword evidence="4" id="KW-0843">Virulence</keyword>
<dbReference type="InterPro" id="IPR003284">
    <property type="entry name" value="Sal_SpvB"/>
</dbReference>
<dbReference type="InterPro" id="IPR050708">
    <property type="entry name" value="T6SS_VgrG/RHS"/>
</dbReference>
<evidence type="ECO:0000259" key="6">
    <source>
        <dbReference type="Pfam" id="PF25023"/>
    </source>
</evidence>
<sequence length="2036" mass="232476">MKNILLSLVSLITFSSFAQVIDLSEIPQISVTDSIIAKEIKLIKKNNDSYTILNKQKKLPKIINVSTAAINSDNNIYDVGKINITTTVNEMGATVHEVPLSLPNGRKDCIPEISLVYNSLSQNGILGWGWSIKGLSMLRPTNFSQYYDGKVSPIALDTAGVFILDGTRLIKKDTDLYLSEQGNIKVRSEIEDGLINSFRVNYPDGKIAEYVPVFNDGIEYPISRLTDIYGNHIDYDYDYDIQNKLHYISSISYGGRGDKNNSGHYVFIEFHYIDGRPDSTNTYTAGVKQKNNRLLDEIVIKYQQQVLRIYKFTYKNDPTVLTEINCWSENYEKRLPPLQFTYGYNRPVPSLNSSAATVSTYYESMDNMIISTGKIRYGSDDDGILVYPDPGLSYNPVEEYYYVSLIPEHEFLLYPNLGSGTNYALTLTTGAGFMKAFASNVIGTADDEIVKINNIVENGNDVVSVSIYDQEYLSGSLPVKKNIKYISGRALRKKNTDSFCPKVFLPGDFDGDGKNEIFAVSMMNPMEITQNSKCLLLDLEDEAGPVFNEYVFNFNYGHEILVPMDFDGDGKIDICHIGENFWNFYSFKKESDKWILEQIYSRPYSPINPNSMRYLFTDINGDRKTDILVAPNATIHRTREVPVYSPKECPDCHGQDFGYEGINSNTGIPDIWCFSCEKYIQPADYCIDCMYPVYNTYECPTHGKTVEYTFKEYDYLWDIWISTGYEYAYNKQVSFSIEKDDDLITQDMDNDGIQDIIVRKKLGVYNILEVHLIKSGVISSTASSKFSCRLPEGDIILSSSTVTQALNHMFLYGLDKNKVYKINYDDDQGERRLLTRVINSMGNQTDIYFQKMNVSEQYIKGNSSIYPYIDFNGPVWITESLQTYSKGNEVDYHRYTYEEAVANLQGLGFCGFKTFTDWDVIRTKSRKRSFDPYQFRSLLTDSSEETLWVGKYQIVKHEDKHVQVLLTESVETDRLNGNIQKTTYTYDDLGYPIKENVDYGENFSKEVTWIYNHFDNDTLYNLGVCIWELIKKRKTDTAKQEVAECIVRSYDKNIQVGESVYYASDMRLFNRRRKHGIVQVYDENMNIKEKKTFYYLDGNTPLVEKWEYDALGRVIKNTNPVGLEKTYQYDALGNILTEQDNKNRKIHYTYDVWGRQVSVIYPDATTEKITRAWTETPINAKTVETIEKSGEPVKKIFYDTFGREVRQSEERFDGKFLNIDKIYDTWGRLYKTSLPSRSDAPSLWNETEYDRYDRPIRKHYASGKNEIYEYGQNTIKEIKNGITVTKTYNSLKQLIKISDATGDIVYDLRVDGLPMSITSPGEVVTSFKYTPLRQKETISDPSAGLIQLTYFSNGLLKSRKEANGNETQYEYDIYRRKIKQTILKAGQPESVTSFVYDNENRLKSAIDNRNIGHTYVYDNLGRLQSDTTIIKENRIYRTYKYNSSGKVGAITYASEKTSPVTVENGYVKGHKIAIRVGGNKIAWRLSTENDMGLPSKTITGPLTRTFEYDEFGFPTGKVVKCGSRIIQDISMSFDYGTGNLKWRKDNVRNLKEDFGYDELNRLISFDGKTITYDVKGNILNHSEVGEFEYSESKPYAIETVNLYGNGIPSDVQEISYNGLSLPEKISEGGQIFNFLYDYAGVRVMSGNKFYLENKYEERSDTQKDSGVVLYLDGDAYSASVVLSDKYFSWEEKGLIFLCRDHLGSITHIVNENGFVEQELSYDPWGRLRNPDTHELYSREKEPSLVLGRGYCGHIHLQNFGLIDMNARLYDPVIGRFLSPDPYVQMPDFSQNFNRYTYCLNNPLVYKDENGKWIFSLFLGPVGVIIDAALWSATINYVSQGIANLATGEYTPKEAFTSQIDFFDVFVSGITGGITAGLGTSSQVVKTMKYVTPLLTNTFEYKVGEGFSIAPYQEIIVGTVADVGMTGFLDWKADKLGKMFPSKTDLPGKSWKNSFLKNNYKSFTLDLGASTGSQIGAKAVSTRWMNSIDNLNNNISYPIPTQPVYMNNPWWYNLPSGFTRGVELPEEEDTLKEALSL</sequence>
<proteinExistence type="predicted"/>
<dbReference type="GO" id="GO:0005737">
    <property type="term" value="C:cytoplasm"/>
    <property type="evidence" value="ECO:0007669"/>
    <property type="project" value="InterPro"/>
</dbReference>
<dbReference type="PANTHER" id="PTHR32305:SF15">
    <property type="entry name" value="PROTEIN RHSA-RELATED"/>
    <property type="match status" value="1"/>
</dbReference>
<keyword evidence="8" id="KW-1185">Reference proteome</keyword>
<feature type="domain" description="Teneurin-like YD-shell" evidence="6">
    <location>
        <begin position="1502"/>
        <end position="1802"/>
    </location>
</feature>